<dbReference type="GO" id="GO:0005886">
    <property type="term" value="C:plasma membrane"/>
    <property type="evidence" value="ECO:0007669"/>
    <property type="project" value="UniProtKB-SubCell"/>
</dbReference>
<feature type="transmembrane region" description="Helical" evidence="3">
    <location>
        <begin position="46"/>
        <end position="63"/>
    </location>
</feature>
<keyword evidence="2" id="KW-1003">Cell membrane</keyword>
<dbReference type="Proteomes" id="UP000000845">
    <property type="component" value="Chromosome"/>
</dbReference>
<dbReference type="PANTHER" id="PTHR34295">
    <property type="entry name" value="BIOTIN TRANSPORTER BIOY"/>
    <property type="match status" value="1"/>
</dbReference>
<name>D1ARU3_SEBTE</name>
<dbReference type="EMBL" id="CP001739">
    <property type="protein sequence ID" value="ACZ10579.1"/>
    <property type="molecule type" value="Genomic_DNA"/>
</dbReference>
<comment type="similarity">
    <text evidence="1 2">Belongs to the BioY family.</text>
</comment>
<keyword evidence="3" id="KW-0812">Transmembrane</keyword>
<evidence type="ECO:0000256" key="2">
    <source>
        <dbReference type="PIRNR" id="PIRNR016661"/>
    </source>
</evidence>
<dbReference type="PIRSF" id="PIRSF016661">
    <property type="entry name" value="BioY"/>
    <property type="match status" value="1"/>
</dbReference>
<reference evidence="4 5" key="2">
    <citation type="journal article" date="2010" name="Stand. Genomic Sci.">
        <title>Complete genome sequence of Sebaldella termitidis type strain (NCTC 11300).</title>
        <authorList>
            <person name="Harmon-Smith M."/>
            <person name="Celia L."/>
            <person name="Chertkov O."/>
            <person name="Lapidus A."/>
            <person name="Copeland A."/>
            <person name="Glavina Del Rio T."/>
            <person name="Nolan M."/>
            <person name="Lucas S."/>
            <person name="Tice H."/>
            <person name="Cheng J.F."/>
            <person name="Han C."/>
            <person name="Detter J.C."/>
            <person name="Bruce D."/>
            <person name="Goodwin L."/>
            <person name="Pitluck S."/>
            <person name="Pati A."/>
            <person name="Liolios K."/>
            <person name="Ivanova N."/>
            <person name="Mavromatis K."/>
            <person name="Mikhailova N."/>
            <person name="Chen A."/>
            <person name="Palaniappan K."/>
            <person name="Land M."/>
            <person name="Hauser L."/>
            <person name="Chang Y.J."/>
            <person name="Jeffries C.D."/>
            <person name="Brettin T."/>
            <person name="Goker M."/>
            <person name="Beck B."/>
            <person name="Bristow J."/>
            <person name="Eisen J.A."/>
            <person name="Markowitz V."/>
            <person name="Hugenholtz P."/>
            <person name="Kyrpides N.C."/>
            <person name="Klenk H.P."/>
            <person name="Chen F."/>
        </authorList>
    </citation>
    <scope>NUCLEOTIDE SEQUENCE [LARGE SCALE GENOMIC DNA]</scope>
    <source>
        <strain evidence="5">ATCC 33386 / NCTC 11300</strain>
    </source>
</reference>
<feature type="transmembrane region" description="Helical" evidence="3">
    <location>
        <begin position="100"/>
        <end position="117"/>
    </location>
</feature>
<keyword evidence="5" id="KW-1185">Reference proteome</keyword>
<dbReference type="RefSeq" id="WP_012863161.1">
    <property type="nucleotide sequence ID" value="NC_013517.1"/>
</dbReference>
<gene>
    <name evidence="4" type="ordered locus">Sterm_3745</name>
</gene>
<sequence length="190" mass="20937">MRENILINKIIKEKSESRMTELLLIISGAVFLGMTARISIMLPFTPVPITGQTFGVLMIGLVYGRKLGLKTIGSYLAAGMAGLPFFSTAGPSILFLKPTGGYLIGYVFMVLICGYLTEKGWGKSYIKTFGIMLLAETAMYLCGMIHLSFFIKANVLEMGLYPFVIGDLIKMSLVTFSVPSIWKAVDFFKK</sequence>
<dbReference type="PANTHER" id="PTHR34295:SF1">
    <property type="entry name" value="BIOTIN TRANSPORTER BIOY"/>
    <property type="match status" value="1"/>
</dbReference>
<dbReference type="GO" id="GO:0015225">
    <property type="term" value="F:biotin transmembrane transporter activity"/>
    <property type="evidence" value="ECO:0007669"/>
    <property type="project" value="UniProtKB-UniRule"/>
</dbReference>
<keyword evidence="2 3" id="KW-0472">Membrane</keyword>
<evidence type="ECO:0000256" key="3">
    <source>
        <dbReference type="SAM" id="Phobius"/>
    </source>
</evidence>
<organism evidence="4 5">
    <name type="scientific">Sebaldella termitidis (strain ATCC 33386 / NCTC 11300)</name>
    <dbReference type="NCBI Taxonomy" id="526218"/>
    <lineage>
        <taxon>Bacteria</taxon>
        <taxon>Fusobacteriati</taxon>
        <taxon>Fusobacteriota</taxon>
        <taxon>Fusobacteriia</taxon>
        <taxon>Fusobacteriales</taxon>
        <taxon>Leptotrichiaceae</taxon>
        <taxon>Sebaldella</taxon>
    </lineage>
</organism>
<accession>D1ARU3</accession>
<evidence type="ECO:0000256" key="1">
    <source>
        <dbReference type="ARBA" id="ARBA00010692"/>
    </source>
</evidence>
<proteinExistence type="inferred from homology"/>
<dbReference type="KEGG" id="str:Sterm_3745"/>
<comment type="subcellular location">
    <subcellularLocation>
        <location evidence="2">Cell membrane</location>
        <topology evidence="2">Multi-pass membrane protein</topology>
    </subcellularLocation>
</comment>
<dbReference type="InterPro" id="IPR003784">
    <property type="entry name" value="BioY"/>
</dbReference>
<dbReference type="HOGENOM" id="CLU_077931_2_0_0"/>
<reference evidence="5" key="1">
    <citation type="submission" date="2009-09" db="EMBL/GenBank/DDBJ databases">
        <title>The complete chromosome of Sebaldella termitidis ATCC 33386.</title>
        <authorList>
            <consortium name="US DOE Joint Genome Institute (JGI-PGF)"/>
            <person name="Lucas S."/>
            <person name="Copeland A."/>
            <person name="Lapidus A."/>
            <person name="Glavina del Rio T."/>
            <person name="Dalin E."/>
            <person name="Tice H."/>
            <person name="Bruce D."/>
            <person name="Goodwin L."/>
            <person name="Pitluck S."/>
            <person name="Kyrpides N."/>
            <person name="Mavromatis K."/>
            <person name="Ivanova N."/>
            <person name="Mikhailova N."/>
            <person name="Sims D."/>
            <person name="Meincke L."/>
            <person name="Brettin T."/>
            <person name="Detter J.C."/>
            <person name="Han C."/>
            <person name="Larimer F."/>
            <person name="Land M."/>
            <person name="Hauser L."/>
            <person name="Markowitz V."/>
            <person name="Cheng J.F."/>
            <person name="Hugenholtz P."/>
            <person name="Woyke T."/>
            <person name="Wu D."/>
            <person name="Eisen J.A."/>
        </authorList>
    </citation>
    <scope>NUCLEOTIDE SEQUENCE [LARGE SCALE GENOMIC DNA]</scope>
    <source>
        <strain evidence="5">ATCC 33386 / NCTC 11300</strain>
    </source>
</reference>
<dbReference type="Pfam" id="PF02632">
    <property type="entry name" value="BioY"/>
    <property type="match status" value="1"/>
</dbReference>
<keyword evidence="3" id="KW-1133">Transmembrane helix</keyword>
<dbReference type="AlphaFoldDB" id="D1ARU3"/>
<evidence type="ECO:0000313" key="5">
    <source>
        <dbReference type="Proteomes" id="UP000000845"/>
    </source>
</evidence>
<protein>
    <recommendedName>
        <fullName evidence="2">Biotin transporter</fullName>
    </recommendedName>
</protein>
<keyword evidence="2" id="KW-0813">Transport</keyword>
<feature type="transmembrane region" description="Helical" evidence="3">
    <location>
        <begin position="129"/>
        <end position="151"/>
    </location>
</feature>
<dbReference type="Gene3D" id="1.10.1760.20">
    <property type="match status" value="1"/>
</dbReference>
<feature type="transmembrane region" description="Helical" evidence="3">
    <location>
        <begin position="75"/>
        <end position="94"/>
    </location>
</feature>
<dbReference type="STRING" id="526218.Sterm_3745"/>
<feature type="transmembrane region" description="Helical" evidence="3">
    <location>
        <begin position="163"/>
        <end position="182"/>
    </location>
</feature>
<dbReference type="eggNOG" id="COG1268">
    <property type="taxonomic scope" value="Bacteria"/>
</dbReference>
<evidence type="ECO:0000313" key="4">
    <source>
        <dbReference type="EMBL" id="ACZ10579.1"/>
    </source>
</evidence>
<feature type="transmembrane region" description="Helical" evidence="3">
    <location>
        <begin position="21"/>
        <end position="40"/>
    </location>
</feature>